<proteinExistence type="predicted"/>
<evidence type="ECO:0000313" key="1">
    <source>
        <dbReference type="EMBL" id="KAA6328412.1"/>
    </source>
</evidence>
<dbReference type="AlphaFoldDB" id="A0A5J4R3V8"/>
<comment type="caution">
    <text evidence="1">The sequence shown here is derived from an EMBL/GenBank/DDBJ whole genome shotgun (WGS) entry which is preliminary data.</text>
</comment>
<sequence length="258" mass="29094">MNKLKLAIVTFFFLAFEFQATGKGNRNFDIVLSGDKTAPRVSACAAPEFSFHLPQMAGNFRIGIANGEQSRWGDELKEVTVKKETEKIVYTLKDPLLNKGSVIIRVVKLTDSDGIVVEVDSENIPGQVQLVWSFGGCYGKVLDNRITESQMKPEYCKNNVFSTEGTAFTAYYGESMRLRTMHGVTPFESEIRLSDAHRQQSPLVFFQSGKETDAPALVATCPVKAGKKLYFCFYTQNKEADYYYYMLPALFEREFGKK</sequence>
<name>A0A5J4R3V8_9ZZZZ</name>
<dbReference type="CDD" id="cd11747">
    <property type="entry name" value="GH94N_like_1"/>
    <property type="match status" value="1"/>
</dbReference>
<reference evidence="1" key="1">
    <citation type="submission" date="2019-03" db="EMBL/GenBank/DDBJ databases">
        <title>Single cell metagenomics reveals metabolic interactions within the superorganism composed of flagellate Streblomastix strix and complex community of Bacteroidetes bacteria on its surface.</title>
        <authorList>
            <person name="Treitli S.C."/>
            <person name="Kolisko M."/>
            <person name="Husnik F."/>
            <person name="Keeling P."/>
            <person name="Hampl V."/>
        </authorList>
    </citation>
    <scope>NUCLEOTIDE SEQUENCE</scope>
    <source>
        <strain evidence="1">STM</strain>
    </source>
</reference>
<accession>A0A5J4R3V8</accession>
<dbReference type="EMBL" id="SNRY01001824">
    <property type="protein sequence ID" value="KAA6328412.1"/>
    <property type="molecule type" value="Genomic_DNA"/>
</dbReference>
<dbReference type="InterPro" id="IPR028028">
    <property type="entry name" value="DUF4450"/>
</dbReference>
<dbReference type="Pfam" id="PF14614">
    <property type="entry name" value="DUF4450"/>
    <property type="match status" value="1"/>
</dbReference>
<organism evidence="1">
    <name type="scientific">termite gut metagenome</name>
    <dbReference type="NCBI Taxonomy" id="433724"/>
    <lineage>
        <taxon>unclassified sequences</taxon>
        <taxon>metagenomes</taxon>
        <taxon>organismal metagenomes</taxon>
    </lineage>
</organism>
<protein>
    <recommendedName>
        <fullName evidence="2">DUF4450 domain-containing protein</fullName>
    </recommendedName>
</protein>
<evidence type="ECO:0008006" key="2">
    <source>
        <dbReference type="Google" id="ProtNLM"/>
    </source>
</evidence>
<gene>
    <name evidence="1" type="ORF">EZS27_022691</name>
</gene>